<dbReference type="SUPFAM" id="SSF52833">
    <property type="entry name" value="Thioredoxin-like"/>
    <property type="match status" value="1"/>
</dbReference>
<evidence type="ECO:0000259" key="1">
    <source>
        <dbReference type="PROSITE" id="PS51352"/>
    </source>
</evidence>
<accession>A0A2T0T7D4</accession>
<keyword evidence="3" id="KW-1185">Reference proteome</keyword>
<dbReference type="Gene3D" id="3.40.30.10">
    <property type="entry name" value="Glutaredoxin"/>
    <property type="match status" value="1"/>
</dbReference>
<comment type="caution">
    <text evidence="2">The sequence shown here is derived from an EMBL/GenBank/DDBJ whole genome shotgun (WGS) entry which is preliminary data.</text>
</comment>
<feature type="domain" description="Thioredoxin" evidence="1">
    <location>
        <begin position="57"/>
        <end position="183"/>
    </location>
</feature>
<dbReference type="InterPro" id="IPR036249">
    <property type="entry name" value="Thioredoxin-like_sf"/>
</dbReference>
<dbReference type="Proteomes" id="UP000239494">
    <property type="component" value="Unassembled WGS sequence"/>
</dbReference>
<dbReference type="RefSeq" id="WP_106188545.1">
    <property type="nucleotide sequence ID" value="NZ_PVTF01000005.1"/>
</dbReference>
<evidence type="ECO:0000313" key="2">
    <source>
        <dbReference type="EMBL" id="PRY41532.1"/>
    </source>
</evidence>
<dbReference type="AlphaFoldDB" id="A0A2T0T7D4"/>
<reference evidence="2 3" key="1">
    <citation type="submission" date="2018-03" db="EMBL/GenBank/DDBJ databases">
        <title>Genomic Encyclopedia of Archaeal and Bacterial Type Strains, Phase II (KMG-II): from individual species to whole genera.</title>
        <authorList>
            <person name="Goeker M."/>
        </authorList>
    </citation>
    <scope>NUCLEOTIDE SEQUENCE [LARGE SCALE GENOMIC DNA]</scope>
    <source>
        <strain evidence="2 3">DSM 44720</strain>
    </source>
</reference>
<dbReference type="EMBL" id="PVTF01000005">
    <property type="protein sequence ID" value="PRY41532.1"/>
    <property type="molecule type" value="Genomic_DNA"/>
</dbReference>
<protein>
    <recommendedName>
        <fullName evidence="1">Thioredoxin domain-containing protein</fullName>
    </recommendedName>
</protein>
<proteinExistence type="predicted"/>
<evidence type="ECO:0000313" key="3">
    <source>
        <dbReference type="Proteomes" id="UP000239494"/>
    </source>
</evidence>
<name>A0A2T0T7D4_9PSEU</name>
<organism evidence="2 3">
    <name type="scientific">Umezawaea tangerina</name>
    <dbReference type="NCBI Taxonomy" id="84725"/>
    <lineage>
        <taxon>Bacteria</taxon>
        <taxon>Bacillati</taxon>
        <taxon>Actinomycetota</taxon>
        <taxon>Actinomycetes</taxon>
        <taxon>Pseudonocardiales</taxon>
        <taxon>Pseudonocardiaceae</taxon>
        <taxon>Umezawaea</taxon>
    </lineage>
</organism>
<dbReference type="OrthoDB" id="128449at2"/>
<dbReference type="InterPro" id="IPR013766">
    <property type="entry name" value="Thioredoxin_domain"/>
</dbReference>
<dbReference type="PROSITE" id="PS51352">
    <property type="entry name" value="THIOREDOXIN_2"/>
    <property type="match status" value="1"/>
</dbReference>
<gene>
    <name evidence="2" type="ORF">CLV43_105290</name>
</gene>
<sequence length="183" mass="18945">MFVLTAAVVLLGALCALDLLLTFGVVRRLREHTATLEDLLNRGGAAPMGPAIAGDLPAAGKEVGPFAATTVDGAPVSRELLPANHVAVFLTSDCPSCKDQVPALRSWAAAQDRARTVVVVDGRLADPAELVAALSPVATVVVESVDIPVTEAYGVHAFPSFAVVADGRVTYSSLDFFRLPVAA</sequence>